<evidence type="ECO:0000256" key="14">
    <source>
        <dbReference type="ARBA" id="ARBA00023242"/>
    </source>
</evidence>
<dbReference type="InterPro" id="IPR036494">
    <property type="entry name" value="Ku_C_sf"/>
</dbReference>
<keyword evidence="8" id="KW-0347">Helicase</keyword>
<dbReference type="Pfam" id="PF08785">
    <property type="entry name" value="Ku_PK_bind"/>
    <property type="match status" value="1"/>
</dbReference>
<organism evidence="18 19">
    <name type="scientific">Batrachochytrium salamandrivorans</name>
    <dbReference type="NCBI Taxonomy" id="1357716"/>
    <lineage>
        <taxon>Eukaryota</taxon>
        <taxon>Fungi</taxon>
        <taxon>Fungi incertae sedis</taxon>
        <taxon>Chytridiomycota</taxon>
        <taxon>Chytridiomycota incertae sedis</taxon>
        <taxon>Chytridiomycetes</taxon>
        <taxon>Rhizophydiales</taxon>
        <taxon>Rhizophydiales incertae sedis</taxon>
        <taxon>Batrachochytrium</taxon>
    </lineage>
</organism>
<evidence type="ECO:0000256" key="5">
    <source>
        <dbReference type="ARBA" id="ARBA00022741"/>
    </source>
</evidence>
<keyword evidence="6" id="KW-0227">DNA damage</keyword>
<evidence type="ECO:0000256" key="10">
    <source>
        <dbReference type="ARBA" id="ARBA00022895"/>
    </source>
</evidence>
<evidence type="ECO:0000256" key="2">
    <source>
        <dbReference type="ARBA" id="ARBA00004574"/>
    </source>
</evidence>
<feature type="region of interest" description="Disordered" evidence="16">
    <location>
        <begin position="670"/>
        <end position="692"/>
    </location>
</feature>
<evidence type="ECO:0000256" key="16">
    <source>
        <dbReference type="SAM" id="MobiDB-lite"/>
    </source>
</evidence>
<keyword evidence="10" id="KW-0779">Telomere</keyword>
<evidence type="ECO:0000256" key="1">
    <source>
        <dbReference type="ARBA" id="ARBA00004123"/>
    </source>
</evidence>
<dbReference type="InterPro" id="IPR024193">
    <property type="entry name" value="Ku80"/>
</dbReference>
<keyword evidence="11" id="KW-0238">DNA-binding</keyword>
<keyword evidence="5" id="KW-0547">Nucleotide-binding</keyword>
<dbReference type="CDD" id="cd00873">
    <property type="entry name" value="KU80"/>
    <property type="match status" value="1"/>
</dbReference>
<feature type="domain" description="Ku" evidence="17">
    <location>
        <begin position="340"/>
        <end position="474"/>
    </location>
</feature>
<proteinExistence type="inferred from homology"/>
<dbReference type="InterPro" id="IPR006164">
    <property type="entry name" value="DNA_bd_Ku70/Ku80"/>
</dbReference>
<keyword evidence="13" id="KW-0234">DNA repair</keyword>
<evidence type="ECO:0000256" key="7">
    <source>
        <dbReference type="ARBA" id="ARBA00022801"/>
    </source>
</evidence>
<keyword evidence="14" id="KW-0539">Nucleus</keyword>
<comment type="caution">
    <text evidence="18">The sequence shown here is derived from an EMBL/GenBank/DDBJ whole genome shotgun (WGS) entry which is preliminary data.</text>
</comment>
<dbReference type="SUPFAM" id="SSF100939">
    <property type="entry name" value="SPOC domain-like"/>
    <property type="match status" value="2"/>
</dbReference>
<gene>
    <name evidence="18" type="ORF">BASA50_001465</name>
</gene>
<reference evidence="18 19" key="1">
    <citation type="submission" date="2021-02" db="EMBL/GenBank/DDBJ databases">
        <title>Variation within the Batrachochytrium salamandrivorans European outbreak.</title>
        <authorList>
            <person name="Kelly M."/>
            <person name="Pasmans F."/>
            <person name="Shea T.P."/>
            <person name="Munoz J.F."/>
            <person name="Carranza S."/>
            <person name="Cuomo C.A."/>
            <person name="Martel A."/>
        </authorList>
    </citation>
    <scope>NUCLEOTIDE SEQUENCE [LARGE SCALE GENOMIC DNA]</scope>
    <source>
        <strain evidence="18 19">AMFP18/2</strain>
    </source>
</reference>
<keyword evidence="10" id="KW-0158">Chromosome</keyword>
<keyword evidence="19" id="KW-1185">Reference proteome</keyword>
<evidence type="ECO:0000256" key="12">
    <source>
        <dbReference type="ARBA" id="ARBA00023172"/>
    </source>
</evidence>
<dbReference type="Gene3D" id="1.10.1600.10">
    <property type="match status" value="1"/>
</dbReference>
<evidence type="ECO:0000313" key="19">
    <source>
        <dbReference type="Proteomes" id="UP001648503"/>
    </source>
</evidence>
<protein>
    <recommendedName>
        <fullName evidence="4">ATP-dependent DNA helicase II subunit 2</fullName>
    </recommendedName>
    <alternativeName>
        <fullName evidence="15">ATP-dependent DNA helicase II subunit Ku80</fullName>
    </alternativeName>
</protein>
<dbReference type="InterPro" id="IPR036465">
    <property type="entry name" value="vWFA_dom_sf"/>
</dbReference>
<dbReference type="PANTHER" id="PTHR12604:SF4">
    <property type="entry name" value="X-RAY REPAIR CROSS-COMPLEMENTING PROTEIN 5"/>
    <property type="match status" value="1"/>
</dbReference>
<evidence type="ECO:0000256" key="8">
    <source>
        <dbReference type="ARBA" id="ARBA00022806"/>
    </source>
</evidence>
<comment type="subcellular location">
    <subcellularLocation>
        <location evidence="2">Chromosome</location>
        <location evidence="2">Telomere</location>
    </subcellularLocation>
    <subcellularLocation>
        <location evidence="1">Nucleus</location>
    </subcellularLocation>
</comment>
<dbReference type="Pfam" id="PF02735">
    <property type="entry name" value="Ku"/>
    <property type="match status" value="1"/>
</dbReference>
<keyword evidence="12" id="KW-0233">DNA recombination</keyword>
<dbReference type="SUPFAM" id="SSF101420">
    <property type="entry name" value="C-terminal domain of Ku80"/>
    <property type="match status" value="1"/>
</dbReference>
<comment type="similarity">
    <text evidence="3">Belongs to the ku80 family.</text>
</comment>
<evidence type="ECO:0000256" key="11">
    <source>
        <dbReference type="ARBA" id="ARBA00023125"/>
    </source>
</evidence>
<accession>A0ABQ8FQ94</accession>
<dbReference type="Gene3D" id="1.25.40.240">
    <property type="entry name" value="Ku, C-terminal domain"/>
    <property type="match status" value="1"/>
</dbReference>
<evidence type="ECO:0000256" key="15">
    <source>
        <dbReference type="ARBA" id="ARBA00031847"/>
    </source>
</evidence>
<dbReference type="SUPFAM" id="SSF53300">
    <property type="entry name" value="vWA-like"/>
    <property type="match status" value="1"/>
</dbReference>
<evidence type="ECO:0000256" key="9">
    <source>
        <dbReference type="ARBA" id="ARBA00022840"/>
    </source>
</evidence>
<dbReference type="SMART" id="SM00559">
    <property type="entry name" value="Ku78"/>
    <property type="match status" value="1"/>
</dbReference>
<dbReference type="InterPro" id="IPR016194">
    <property type="entry name" value="SPOC-like_C_dom_sf"/>
</dbReference>
<feature type="region of interest" description="Disordered" evidence="16">
    <location>
        <begin position="510"/>
        <end position="535"/>
    </location>
</feature>
<keyword evidence="7" id="KW-0378">Hydrolase</keyword>
<evidence type="ECO:0000256" key="6">
    <source>
        <dbReference type="ARBA" id="ARBA00022763"/>
    </source>
</evidence>
<dbReference type="EMBL" id="JAFCIX010000002">
    <property type="protein sequence ID" value="KAH6601607.1"/>
    <property type="molecule type" value="Genomic_DNA"/>
</dbReference>
<evidence type="ECO:0000313" key="18">
    <source>
        <dbReference type="EMBL" id="KAH6601607.1"/>
    </source>
</evidence>
<dbReference type="Proteomes" id="UP001648503">
    <property type="component" value="Unassembled WGS sequence"/>
</dbReference>
<evidence type="ECO:0000259" key="17">
    <source>
        <dbReference type="SMART" id="SM00559"/>
    </source>
</evidence>
<evidence type="ECO:0000256" key="4">
    <source>
        <dbReference type="ARBA" id="ARBA00021792"/>
    </source>
</evidence>
<dbReference type="Gene3D" id="3.40.50.410">
    <property type="entry name" value="von Willebrand factor, type A domain"/>
    <property type="match status" value="1"/>
</dbReference>
<dbReference type="Gene3D" id="2.40.290.10">
    <property type="match status" value="1"/>
</dbReference>
<sequence>MKSATVFVLDVRKCMSTMPLLAASKPHEGSGMLDKSNRALAQRLVALKLRELIAAGRKTDVVVLILVGTVETDNPLAAVDQYRNISIYNYNPNLLLSTPTLDMLRFLSCDIESSCTQGDVMDGIILGLHLLETFCRHLKYDRQMLVCANASNPLETDGFEQVLMTANAMRLNFQLVGFDFPSPTDLSNPTLLSNANFLRSFTGQILGLDSKRSSKTVFSPQAALASFIWFKSKQSTSALLYRGSLLFGTEADLSIPVVAYLKTTELKVPSSKKYSMLADGADAAQRAYSGVDLGVVQVTRSYKYVEGGDIEPTIPFGDSVNGASVGSDTTGSDSVTHIKQSEIPPEHVIKAYRYGKILVPFNIQDEEATQLPTEKSMKIAGFVKSSAIPRHYFMSGTMAILPDSTVPGAALLFSALIRGMIEVDSVAIVRYCRVTNAKPKFGVMVPSNKGYGLFIQIPFSGDIRFVTFPPLDYLVAPTMPLDLKESSHGDISCNTTMSAELLDFNVNHPPDGPKASMSNRATDSKSDASSSNKISNSFEYESRKSKFNARVVSSKKAFQAIDALIDAMDISKDSPIVHFNPKNTFNPCYQRINDCIAYRAVHPELRDLPPLHPLTMSPMEPHPVILESAKDAVAQLHDAFKISKVNVKKRKSTKNIWTERAIVAAESTISRDSDRASDDMDRTTRSVAKESSDVLIQPETARQITMRVVDTITTIDPVSDFRSMIARSDGDFIETAMGQLSGIIRLLVEESMGSTFYSKALNALSVLRAECIKCAKSPLYNALMNDLKVALISGSLARTHGEFWERVVQQGESLISDIEEPESLVSSEESAKFLQYKGIPFTSLENAIQGNDADDLFSQMD</sequence>
<evidence type="ECO:0000256" key="13">
    <source>
        <dbReference type="ARBA" id="ARBA00023204"/>
    </source>
</evidence>
<dbReference type="PANTHER" id="PTHR12604">
    <property type="entry name" value="KU AUTOANTIGEN DNA HELICASE"/>
    <property type="match status" value="1"/>
</dbReference>
<keyword evidence="9" id="KW-0067">ATP-binding</keyword>
<evidence type="ECO:0000256" key="3">
    <source>
        <dbReference type="ARBA" id="ARBA00007726"/>
    </source>
</evidence>
<dbReference type="InterPro" id="IPR014893">
    <property type="entry name" value="Ku_PK_bind"/>
</dbReference>
<name>A0ABQ8FQ94_9FUNG</name>